<feature type="chain" id="PRO_5038350626" evidence="1">
    <location>
        <begin position="28"/>
        <end position="296"/>
    </location>
</feature>
<dbReference type="PROSITE" id="PS51257">
    <property type="entry name" value="PROKAR_LIPOPROTEIN"/>
    <property type="match status" value="1"/>
</dbReference>
<reference evidence="2" key="2">
    <citation type="journal article" date="2021" name="PeerJ">
        <title>Extensive microbial diversity within the chicken gut microbiome revealed by metagenomics and culture.</title>
        <authorList>
            <person name="Gilroy R."/>
            <person name="Ravi A."/>
            <person name="Getino M."/>
            <person name="Pursley I."/>
            <person name="Horton D.L."/>
            <person name="Alikhan N.F."/>
            <person name="Baker D."/>
            <person name="Gharbi K."/>
            <person name="Hall N."/>
            <person name="Watson M."/>
            <person name="Adriaenssens E.M."/>
            <person name="Foster-Nyarko E."/>
            <person name="Jarju S."/>
            <person name="Secka A."/>
            <person name="Antonio M."/>
            <person name="Oren A."/>
            <person name="Chaudhuri R.R."/>
            <person name="La Ragione R."/>
            <person name="Hildebrand F."/>
            <person name="Pallen M.J."/>
        </authorList>
    </citation>
    <scope>NUCLEOTIDE SEQUENCE</scope>
    <source>
        <strain evidence="2">517</strain>
    </source>
</reference>
<comment type="caution">
    <text evidence="2">The sequence shown here is derived from an EMBL/GenBank/DDBJ whole genome shotgun (WGS) entry which is preliminary data.</text>
</comment>
<name>A0A940IDL3_9FIRM</name>
<accession>A0A940IDL3</accession>
<protein>
    <submittedName>
        <fullName evidence="2">Leucine-rich repeat domain-containing protein</fullName>
    </submittedName>
</protein>
<dbReference type="Gene3D" id="3.80.10.10">
    <property type="entry name" value="Ribonuclease Inhibitor"/>
    <property type="match status" value="1"/>
</dbReference>
<dbReference type="Pfam" id="PF13306">
    <property type="entry name" value="LRR_5"/>
    <property type="match status" value="2"/>
</dbReference>
<dbReference type="PANTHER" id="PTHR45661">
    <property type="entry name" value="SURFACE ANTIGEN"/>
    <property type="match status" value="1"/>
</dbReference>
<proteinExistence type="predicted"/>
<dbReference type="InterPro" id="IPR026906">
    <property type="entry name" value="LRR_5"/>
</dbReference>
<reference evidence="2" key="1">
    <citation type="submission" date="2020-10" db="EMBL/GenBank/DDBJ databases">
        <authorList>
            <person name="Gilroy R."/>
        </authorList>
    </citation>
    <scope>NUCLEOTIDE SEQUENCE</scope>
    <source>
        <strain evidence="2">517</strain>
    </source>
</reference>
<feature type="signal peptide" evidence="1">
    <location>
        <begin position="1"/>
        <end position="27"/>
    </location>
</feature>
<organism evidence="2 3">
    <name type="scientific">Candidatus Stercoripulliclostridium pullicola</name>
    <dbReference type="NCBI Taxonomy" id="2840953"/>
    <lineage>
        <taxon>Bacteria</taxon>
        <taxon>Bacillati</taxon>
        <taxon>Bacillota</taxon>
        <taxon>Clostridia</taxon>
        <taxon>Eubacteriales</taxon>
        <taxon>Candidatus Stercoripulliclostridium</taxon>
    </lineage>
</organism>
<evidence type="ECO:0000256" key="1">
    <source>
        <dbReference type="SAM" id="SignalP"/>
    </source>
</evidence>
<evidence type="ECO:0000313" key="3">
    <source>
        <dbReference type="Proteomes" id="UP000727857"/>
    </source>
</evidence>
<dbReference type="Proteomes" id="UP000727857">
    <property type="component" value="Unassembled WGS sequence"/>
</dbReference>
<dbReference type="EMBL" id="JADINF010000165">
    <property type="protein sequence ID" value="MBO8424661.1"/>
    <property type="molecule type" value="Genomic_DNA"/>
</dbReference>
<dbReference type="PANTHER" id="PTHR45661:SF3">
    <property type="entry name" value="IG-LIKE DOMAIN-CONTAINING PROTEIN"/>
    <property type="match status" value="1"/>
</dbReference>
<evidence type="ECO:0000313" key="2">
    <source>
        <dbReference type="EMBL" id="MBO8424661.1"/>
    </source>
</evidence>
<sequence length="296" mass="32794">MKNKTKKIIAVLVVAVALTALIPVLSACNPTYENTDLEYRIEENGEVTIIGYTDSTLRNTIVIPDEIEGKPVTKVADFGVVNAETLKSITVGKNVREIGSWAFTNNQGLKEFLVAEGNEWFVSVDGVLYTKDMKKLVAFPPLKGVELNAKKERLNPDEPVIYTVPEGVETIGSKAFYKCGYVEGVIFPSTLVTIEEKAFHRCGMLKNVTLPEGLKTIAKDAFAYCQSGDFNTIVIPASVETIGEYAFYNSTSLKTIIMYKTEAQREALEEAGTWGKKWYPTDNGRKIKDINYIYAG</sequence>
<gene>
    <name evidence="2" type="ORF">IAB16_06545</name>
</gene>
<dbReference type="AlphaFoldDB" id="A0A940IDL3"/>
<dbReference type="InterPro" id="IPR053139">
    <property type="entry name" value="Surface_bspA-like"/>
</dbReference>
<dbReference type="InterPro" id="IPR032675">
    <property type="entry name" value="LRR_dom_sf"/>
</dbReference>
<keyword evidence="1" id="KW-0732">Signal</keyword>